<keyword evidence="2" id="KW-1185">Reference proteome</keyword>
<sequence>MSASTDRAKVINGLRDLADFLETHPDIPISPYKRTVPRVTLFYFAQGTDEQMRTDIDRIASALGTSIRRQDLKAGHYGTSISFGPVTYDAVGILAWARAQYEADRSYSGCITPERNDDSAGTDAFGIRSAPSHKRSLLTWLWPFRVRD</sequence>
<evidence type="ECO:0000313" key="1">
    <source>
        <dbReference type="EMBL" id="GAA1623488.1"/>
    </source>
</evidence>
<evidence type="ECO:0000313" key="2">
    <source>
        <dbReference type="Proteomes" id="UP001500064"/>
    </source>
</evidence>
<dbReference type="EMBL" id="BAAAMU010000011">
    <property type="protein sequence ID" value="GAA1623488.1"/>
    <property type="molecule type" value="Genomic_DNA"/>
</dbReference>
<proteinExistence type="predicted"/>
<comment type="caution">
    <text evidence="1">The sequence shown here is derived from an EMBL/GenBank/DDBJ whole genome shotgun (WGS) entry which is preliminary data.</text>
</comment>
<protein>
    <submittedName>
        <fullName evidence="1">Uncharacterized protein</fullName>
    </submittedName>
</protein>
<accession>A0ABN2EZA1</accession>
<name>A0ABN2EZA1_9ACTN</name>
<organism evidence="1 2">
    <name type="scientific">Nonomuraea maheshkhaliensis</name>
    <dbReference type="NCBI Taxonomy" id="419590"/>
    <lineage>
        <taxon>Bacteria</taxon>
        <taxon>Bacillati</taxon>
        <taxon>Actinomycetota</taxon>
        <taxon>Actinomycetes</taxon>
        <taxon>Streptosporangiales</taxon>
        <taxon>Streptosporangiaceae</taxon>
        <taxon>Nonomuraea</taxon>
    </lineage>
</organism>
<dbReference type="RefSeq" id="WP_346103403.1">
    <property type="nucleotide sequence ID" value="NZ_BAAAMU010000011.1"/>
</dbReference>
<reference evidence="1 2" key="1">
    <citation type="journal article" date="2019" name="Int. J. Syst. Evol. Microbiol.">
        <title>The Global Catalogue of Microorganisms (GCM) 10K type strain sequencing project: providing services to taxonomists for standard genome sequencing and annotation.</title>
        <authorList>
            <consortium name="The Broad Institute Genomics Platform"/>
            <consortium name="The Broad Institute Genome Sequencing Center for Infectious Disease"/>
            <person name="Wu L."/>
            <person name="Ma J."/>
        </authorList>
    </citation>
    <scope>NUCLEOTIDE SEQUENCE [LARGE SCALE GENOMIC DNA]</scope>
    <source>
        <strain evidence="1 2">JCM 13929</strain>
    </source>
</reference>
<dbReference type="Proteomes" id="UP001500064">
    <property type="component" value="Unassembled WGS sequence"/>
</dbReference>
<gene>
    <name evidence="1" type="ORF">GCM10009733_020150</name>
</gene>